<evidence type="ECO:0000313" key="2">
    <source>
        <dbReference type="Proteomes" id="UP000707356"/>
    </source>
</evidence>
<proteinExistence type="predicted"/>
<dbReference type="AlphaFoldDB" id="A0A951U469"/>
<comment type="caution">
    <text evidence="1">The sequence shown here is derived from an EMBL/GenBank/DDBJ whole genome shotgun (WGS) entry which is preliminary data.</text>
</comment>
<dbReference type="Proteomes" id="UP000707356">
    <property type="component" value="Unassembled WGS sequence"/>
</dbReference>
<sequence>MALKDLSVDDKVKIAIDSIIGDIVGKSSTDIAQKYPGLSAKAVTTLKNQALDAIRGAFSGNIQTPAQSGISDEQISAGIDKLLGTSSPTSRQVDMREEETEPDEIIPIEQVVDAVMEYNNKAAKENGQLIYISKAVVQAVSPLPDKEIDQYFKANKEPIDDHNSKHGLKRNSNRAITGLDWQDWLEF</sequence>
<protein>
    <submittedName>
        <fullName evidence="1">Uncharacterized protein</fullName>
    </submittedName>
</protein>
<dbReference type="EMBL" id="JAHHHV010000030">
    <property type="protein sequence ID" value="MBW4465106.1"/>
    <property type="molecule type" value="Genomic_DNA"/>
</dbReference>
<gene>
    <name evidence="1" type="ORF">KME07_06655</name>
</gene>
<evidence type="ECO:0000313" key="1">
    <source>
        <dbReference type="EMBL" id="MBW4465106.1"/>
    </source>
</evidence>
<reference evidence="1" key="1">
    <citation type="submission" date="2021-05" db="EMBL/GenBank/DDBJ databases">
        <authorList>
            <person name="Pietrasiak N."/>
            <person name="Ward R."/>
            <person name="Stajich J.E."/>
            <person name="Kurbessoian T."/>
        </authorList>
    </citation>
    <scope>NUCLEOTIDE SEQUENCE</scope>
    <source>
        <strain evidence="1">GSE-TBD4-15B</strain>
    </source>
</reference>
<organism evidence="1 2">
    <name type="scientific">Pegethrix bostrychoides GSE-TBD4-15B</name>
    <dbReference type="NCBI Taxonomy" id="2839662"/>
    <lineage>
        <taxon>Bacteria</taxon>
        <taxon>Bacillati</taxon>
        <taxon>Cyanobacteriota</taxon>
        <taxon>Cyanophyceae</taxon>
        <taxon>Oculatellales</taxon>
        <taxon>Oculatellaceae</taxon>
        <taxon>Pegethrix</taxon>
    </lineage>
</organism>
<name>A0A951U469_9CYAN</name>
<accession>A0A951U469</accession>
<reference evidence="1" key="2">
    <citation type="journal article" date="2022" name="Microbiol. Resour. Announc.">
        <title>Metagenome Sequencing to Explore Phylogenomics of Terrestrial Cyanobacteria.</title>
        <authorList>
            <person name="Ward R.D."/>
            <person name="Stajich J.E."/>
            <person name="Johansen J.R."/>
            <person name="Huntemann M."/>
            <person name="Clum A."/>
            <person name="Foster B."/>
            <person name="Foster B."/>
            <person name="Roux S."/>
            <person name="Palaniappan K."/>
            <person name="Varghese N."/>
            <person name="Mukherjee S."/>
            <person name="Reddy T.B.K."/>
            <person name="Daum C."/>
            <person name="Copeland A."/>
            <person name="Chen I.A."/>
            <person name="Ivanova N.N."/>
            <person name="Kyrpides N.C."/>
            <person name="Shapiro N."/>
            <person name="Eloe-Fadrosh E.A."/>
            <person name="Pietrasiak N."/>
        </authorList>
    </citation>
    <scope>NUCLEOTIDE SEQUENCE</scope>
    <source>
        <strain evidence="1">GSE-TBD4-15B</strain>
    </source>
</reference>